<dbReference type="AlphaFoldDB" id="A0A229T0V3"/>
<protein>
    <submittedName>
        <fullName evidence="2">Uncharacterized protein</fullName>
    </submittedName>
</protein>
<sequence length="71" mass="7519">MNNDNAVTRSSSPVLLWLVLAVSAVVNAGGPLVGLGLPVRMVAGGIALGTIALLVTHHVRRRRQLGDRRVR</sequence>
<dbReference type="RefSeq" id="WP_093950140.1">
    <property type="nucleotide sequence ID" value="NZ_NMUL01000026.1"/>
</dbReference>
<gene>
    <name evidence="2" type="ORF">CF165_25790</name>
</gene>
<keyword evidence="3" id="KW-1185">Reference proteome</keyword>
<feature type="transmembrane region" description="Helical" evidence="1">
    <location>
        <begin position="38"/>
        <end position="59"/>
    </location>
</feature>
<reference evidence="3" key="1">
    <citation type="submission" date="2017-07" db="EMBL/GenBank/DDBJ databases">
        <title>Comparative genome mining reveals phylogenetic distribution patterns of secondary metabolites in Amycolatopsis.</title>
        <authorList>
            <person name="Adamek M."/>
            <person name="Alanjary M."/>
            <person name="Sales-Ortells H."/>
            <person name="Goodfellow M."/>
            <person name="Bull A.T."/>
            <person name="Kalinowski J."/>
            <person name="Ziemert N."/>
        </authorList>
    </citation>
    <scope>NUCLEOTIDE SEQUENCE [LARGE SCALE GENOMIC DNA]</scope>
    <source>
        <strain evidence="3">H5</strain>
    </source>
</reference>
<accession>A0A229T0V3</accession>
<keyword evidence="1" id="KW-0472">Membrane</keyword>
<comment type="caution">
    <text evidence="2">The sequence shown here is derived from an EMBL/GenBank/DDBJ whole genome shotgun (WGS) entry which is preliminary data.</text>
</comment>
<keyword evidence="1" id="KW-1133">Transmembrane helix</keyword>
<evidence type="ECO:0000313" key="2">
    <source>
        <dbReference type="EMBL" id="OXM64895.1"/>
    </source>
</evidence>
<proteinExistence type="predicted"/>
<keyword evidence="1" id="KW-0812">Transmembrane</keyword>
<evidence type="ECO:0000256" key="1">
    <source>
        <dbReference type="SAM" id="Phobius"/>
    </source>
</evidence>
<name>A0A229T0V3_9PSEU</name>
<evidence type="ECO:0000313" key="3">
    <source>
        <dbReference type="Proteomes" id="UP000215199"/>
    </source>
</evidence>
<dbReference type="Proteomes" id="UP000215199">
    <property type="component" value="Unassembled WGS sequence"/>
</dbReference>
<dbReference type="EMBL" id="NMUL01000026">
    <property type="protein sequence ID" value="OXM64895.1"/>
    <property type="molecule type" value="Genomic_DNA"/>
</dbReference>
<organism evidence="2 3">
    <name type="scientific">Amycolatopsis vastitatis</name>
    <dbReference type="NCBI Taxonomy" id="1905142"/>
    <lineage>
        <taxon>Bacteria</taxon>
        <taxon>Bacillati</taxon>
        <taxon>Actinomycetota</taxon>
        <taxon>Actinomycetes</taxon>
        <taxon>Pseudonocardiales</taxon>
        <taxon>Pseudonocardiaceae</taxon>
        <taxon>Amycolatopsis</taxon>
    </lineage>
</organism>